<accession>A0ABY6J574</accession>
<feature type="transmembrane region" description="Helical" evidence="1">
    <location>
        <begin position="85"/>
        <end position="103"/>
    </location>
</feature>
<keyword evidence="1" id="KW-0812">Transmembrane</keyword>
<keyword evidence="1" id="KW-1133">Transmembrane helix</keyword>
<protein>
    <recommendedName>
        <fullName evidence="4">Anti sigma-E protein RseA N-terminal domain-containing protein</fullName>
    </recommendedName>
</protein>
<keyword evidence="1" id="KW-0472">Membrane</keyword>
<keyword evidence="3" id="KW-1185">Reference proteome</keyword>
<evidence type="ECO:0000313" key="2">
    <source>
        <dbReference type="EMBL" id="UYQ94834.1"/>
    </source>
</evidence>
<gene>
    <name evidence="2" type="ORF">MKQ68_06980</name>
</gene>
<evidence type="ECO:0000256" key="1">
    <source>
        <dbReference type="SAM" id="Phobius"/>
    </source>
</evidence>
<dbReference type="EMBL" id="CP107006">
    <property type="protein sequence ID" value="UYQ94834.1"/>
    <property type="molecule type" value="Genomic_DNA"/>
</dbReference>
<dbReference type="RefSeq" id="WP_264282664.1">
    <property type="nucleotide sequence ID" value="NZ_CP107006.1"/>
</dbReference>
<evidence type="ECO:0000313" key="3">
    <source>
        <dbReference type="Proteomes" id="UP001162741"/>
    </source>
</evidence>
<proteinExistence type="predicted"/>
<organism evidence="2 3">
    <name type="scientific">Chitinophaga horti</name>
    <dbReference type="NCBI Taxonomy" id="2920382"/>
    <lineage>
        <taxon>Bacteria</taxon>
        <taxon>Pseudomonadati</taxon>
        <taxon>Bacteroidota</taxon>
        <taxon>Chitinophagia</taxon>
        <taxon>Chitinophagales</taxon>
        <taxon>Chitinophagaceae</taxon>
        <taxon>Chitinophaga</taxon>
    </lineage>
</organism>
<name>A0ABY6J574_9BACT</name>
<sequence>MEQFQIEQLMVKRLAGITSDSENALLDELVEKDAAAKALWEELCAMTGAKDMQAFAKSLDVESAWDELQTIVAPQKKYRLPLRSLSIAAAIAIMIGGAIYLLINPREDLRHKWLRYNRPPTGHSLPAFGWKRLTAICSPWMVRTPPLR</sequence>
<evidence type="ECO:0008006" key="4">
    <source>
        <dbReference type="Google" id="ProtNLM"/>
    </source>
</evidence>
<dbReference type="Proteomes" id="UP001162741">
    <property type="component" value="Chromosome"/>
</dbReference>
<reference evidence="2" key="1">
    <citation type="submission" date="2022-10" db="EMBL/GenBank/DDBJ databases">
        <title>Chitinophaga sp. nov., isolated from soil.</title>
        <authorList>
            <person name="Jeon C.O."/>
        </authorList>
    </citation>
    <scope>NUCLEOTIDE SEQUENCE</scope>
    <source>
        <strain evidence="2">R8</strain>
    </source>
</reference>